<dbReference type="Proteomes" id="UP000006514">
    <property type="component" value="Unassembled WGS sequence"/>
</dbReference>
<feature type="region of interest" description="Disordered" evidence="1">
    <location>
        <begin position="133"/>
        <end position="187"/>
    </location>
</feature>
<dbReference type="AlphaFoldDB" id="J0L8K8"/>
<reference evidence="3" key="1">
    <citation type="journal article" date="2012" name="Science">
        <title>The Paleozoic origin of enzymatic lignin decomposition reconstructed from 31 fungal genomes.</title>
        <authorList>
            <person name="Floudas D."/>
            <person name="Binder M."/>
            <person name="Riley R."/>
            <person name="Barry K."/>
            <person name="Blanchette R.A."/>
            <person name="Henrissat B."/>
            <person name="Martinez A.T."/>
            <person name="Otillar R."/>
            <person name="Spatafora J.W."/>
            <person name="Yadav J.S."/>
            <person name="Aerts A."/>
            <person name="Benoit I."/>
            <person name="Boyd A."/>
            <person name="Carlson A."/>
            <person name="Copeland A."/>
            <person name="Coutinho P.M."/>
            <person name="de Vries R.P."/>
            <person name="Ferreira P."/>
            <person name="Findley K."/>
            <person name="Foster B."/>
            <person name="Gaskell J."/>
            <person name="Glotzer D."/>
            <person name="Gorecki P."/>
            <person name="Heitman J."/>
            <person name="Hesse C."/>
            <person name="Hori C."/>
            <person name="Igarashi K."/>
            <person name="Jurgens J.A."/>
            <person name="Kallen N."/>
            <person name="Kersten P."/>
            <person name="Kohler A."/>
            <person name="Kuees U."/>
            <person name="Kumar T.K.A."/>
            <person name="Kuo A."/>
            <person name="LaButti K."/>
            <person name="Larrondo L.F."/>
            <person name="Lindquist E."/>
            <person name="Ling A."/>
            <person name="Lombard V."/>
            <person name="Lucas S."/>
            <person name="Lundell T."/>
            <person name="Martin R."/>
            <person name="McLaughlin D.J."/>
            <person name="Morgenstern I."/>
            <person name="Morin E."/>
            <person name="Murat C."/>
            <person name="Nagy L.G."/>
            <person name="Nolan M."/>
            <person name="Ohm R.A."/>
            <person name="Patyshakuliyeva A."/>
            <person name="Rokas A."/>
            <person name="Ruiz-Duenas F.J."/>
            <person name="Sabat G."/>
            <person name="Salamov A."/>
            <person name="Samejima M."/>
            <person name="Schmutz J."/>
            <person name="Slot J.C."/>
            <person name="St John F."/>
            <person name="Stenlid J."/>
            <person name="Sun H."/>
            <person name="Sun S."/>
            <person name="Syed K."/>
            <person name="Tsang A."/>
            <person name="Wiebenga A."/>
            <person name="Young D."/>
            <person name="Pisabarro A."/>
            <person name="Eastwood D.C."/>
            <person name="Martin F."/>
            <person name="Cullen D."/>
            <person name="Grigoriev I.V."/>
            <person name="Hibbett D.S."/>
        </authorList>
    </citation>
    <scope>NUCLEOTIDE SEQUENCE [LARGE SCALE GENOMIC DNA]</scope>
    <source>
        <strain evidence="3">TFB10046</strain>
    </source>
</reference>
<dbReference type="EMBL" id="JH688742">
    <property type="protein sequence ID" value="EJD32686.1"/>
    <property type="molecule type" value="Genomic_DNA"/>
</dbReference>
<sequence>MTLQTQVHSLLARQKQSADRIAARKPELAQTRTVVVARRTSPSLGKWRQRTARSRLQSRIPSEAQENDGAGEDNAPAQVVRFNWTLPAYDTVNIQASEDLVTCVLNQATTSHGMFKSLARSRAKYLLLQGRAERRPDEQIQRSDTALNERGEADNPEPTDIDPEVDSKAAKVAREREEARLRSKKQTNQKYVSKFRMLLRGSLPDGYRAAKPENDVGFVY</sequence>
<organism evidence="2 3">
    <name type="scientific">Auricularia subglabra (strain TFB-10046 / SS5)</name>
    <name type="common">White-rot fungus</name>
    <name type="synonym">Auricularia delicata (strain TFB10046)</name>
    <dbReference type="NCBI Taxonomy" id="717982"/>
    <lineage>
        <taxon>Eukaryota</taxon>
        <taxon>Fungi</taxon>
        <taxon>Dikarya</taxon>
        <taxon>Basidiomycota</taxon>
        <taxon>Agaricomycotina</taxon>
        <taxon>Agaricomycetes</taxon>
        <taxon>Auriculariales</taxon>
        <taxon>Auriculariaceae</taxon>
        <taxon>Auricularia</taxon>
    </lineage>
</organism>
<accession>J0L8K8</accession>
<feature type="compositionally biased region" description="Basic and acidic residues" evidence="1">
    <location>
        <begin position="165"/>
        <end position="181"/>
    </location>
</feature>
<dbReference type="KEGG" id="adl:AURDEDRAFT_132038"/>
<dbReference type="InParanoid" id="J0L8K8"/>
<evidence type="ECO:0000313" key="3">
    <source>
        <dbReference type="Proteomes" id="UP000006514"/>
    </source>
</evidence>
<protein>
    <submittedName>
        <fullName evidence="2">Uncharacterized protein</fullName>
    </submittedName>
</protein>
<proteinExistence type="predicted"/>
<feature type="region of interest" description="Disordered" evidence="1">
    <location>
        <begin position="41"/>
        <end position="75"/>
    </location>
</feature>
<feature type="compositionally biased region" description="Acidic residues" evidence="1">
    <location>
        <begin position="154"/>
        <end position="164"/>
    </location>
</feature>
<evidence type="ECO:0000313" key="2">
    <source>
        <dbReference type="EMBL" id="EJD32686.1"/>
    </source>
</evidence>
<feature type="compositionally biased region" description="Basic and acidic residues" evidence="1">
    <location>
        <begin position="133"/>
        <end position="153"/>
    </location>
</feature>
<gene>
    <name evidence="2" type="ORF">AURDEDRAFT_132038</name>
</gene>
<name>J0L8K8_AURST</name>
<keyword evidence="3" id="KW-1185">Reference proteome</keyword>
<evidence type="ECO:0000256" key="1">
    <source>
        <dbReference type="SAM" id="MobiDB-lite"/>
    </source>
</evidence>